<name>A0ABU9YA79_9SPHN</name>
<accession>A0ABU9YA79</accession>
<gene>
    <name evidence="2" type="ORF">ABC974_23975</name>
</gene>
<dbReference type="RefSeq" id="WP_343891063.1">
    <property type="nucleotide sequence ID" value="NZ_BAAAEH010000038.1"/>
</dbReference>
<keyword evidence="1" id="KW-0732">Signal</keyword>
<feature type="signal peptide" evidence="1">
    <location>
        <begin position="1"/>
        <end position="20"/>
    </location>
</feature>
<protein>
    <recommendedName>
        <fullName evidence="4">17 kDa surface antigen</fullName>
    </recommendedName>
</protein>
<dbReference type="Proteomes" id="UP001419910">
    <property type="component" value="Unassembled WGS sequence"/>
</dbReference>
<evidence type="ECO:0008006" key="4">
    <source>
        <dbReference type="Google" id="ProtNLM"/>
    </source>
</evidence>
<evidence type="ECO:0000313" key="3">
    <source>
        <dbReference type="Proteomes" id="UP001419910"/>
    </source>
</evidence>
<dbReference type="EMBL" id="JBDIME010000032">
    <property type="protein sequence ID" value="MEN2792708.1"/>
    <property type="molecule type" value="Genomic_DNA"/>
</dbReference>
<proteinExistence type="predicted"/>
<evidence type="ECO:0000313" key="2">
    <source>
        <dbReference type="EMBL" id="MEN2792708.1"/>
    </source>
</evidence>
<feature type="chain" id="PRO_5047496879" description="17 kDa surface antigen" evidence="1">
    <location>
        <begin position="21"/>
        <end position="103"/>
    </location>
</feature>
<sequence>MRNFIMALSAASLAIPATMAIPVSGAEARRHHHYPARVYTRNGHTYCRHSDGTTGLIVGGVGGAVVGDAIIGHGPLGAIVGGVGGALGGRAIDRSMTAKKRCR</sequence>
<comment type="caution">
    <text evidence="2">The sequence shown here is derived from an EMBL/GenBank/DDBJ whole genome shotgun (WGS) entry which is preliminary data.</text>
</comment>
<organism evidence="2 3">
    <name type="scientific">Sphingomonas oligophenolica</name>
    <dbReference type="NCBI Taxonomy" id="301154"/>
    <lineage>
        <taxon>Bacteria</taxon>
        <taxon>Pseudomonadati</taxon>
        <taxon>Pseudomonadota</taxon>
        <taxon>Alphaproteobacteria</taxon>
        <taxon>Sphingomonadales</taxon>
        <taxon>Sphingomonadaceae</taxon>
        <taxon>Sphingomonas</taxon>
    </lineage>
</organism>
<keyword evidence="3" id="KW-1185">Reference proteome</keyword>
<evidence type="ECO:0000256" key="1">
    <source>
        <dbReference type="SAM" id="SignalP"/>
    </source>
</evidence>
<reference evidence="2 3" key="1">
    <citation type="submission" date="2024-05" db="EMBL/GenBank/DDBJ databases">
        <authorList>
            <person name="Liu Q."/>
            <person name="Xin Y.-H."/>
        </authorList>
    </citation>
    <scope>NUCLEOTIDE SEQUENCE [LARGE SCALE GENOMIC DNA]</scope>
    <source>
        <strain evidence="2 3">CGMCC 1.10181</strain>
    </source>
</reference>